<dbReference type="EMBL" id="DVJS01000106">
    <property type="protein sequence ID" value="HIS97199.1"/>
    <property type="molecule type" value="Genomic_DNA"/>
</dbReference>
<reference evidence="6" key="2">
    <citation type="journal article" date="2021" name="PeerJ">
        <title>Extensive microbial diversity within the chicken gut microbiome revealed by metagenomics and culture.</title>
        <authorList>
            <person name="Gilroy R."/>
            <person name="Ravi A."/>
            <person name="Getino M."/>
            <person name="Pursley I."/>
            <person name="Horton D.L."/>
            <person name="Alikhan N.F."/>
            <person name="Baker D."/>
            <person name="Gharbi K."/>
            <person name="Hall N."/>
            <person name="Watson M."/>
            <person name="Adriaenssens E.M."/>
            <person name="Foster-Nyarko E."/>
            <person name="Jarju S."/>
            <person name="Secka A."/>
            <person name="Antonio M."/>
            <person name="Oren A."/>
            <person name="Chaudhuri R.R."/>
            <person name="La Ragione R."/>
            <person name="Hildebrand F."/>
            <person name="Pallen M.J."/>
        </authorList>
    </citation>
    <scope>NUCLEOTIDE SEQUENCE</scope>
    <source>
        <strain evidence="6">ChiHecec3B27-6122</strain>
    </source>
</reference>
<dbReference type="GO" id="GO:0006189">
    <property type="term" value="P:'de novo' IMP biosynthetic process"/>
    <property type="evidence" value="ECO:0007669"/>
    <property type="project" value="TreeGrafter"/>
</dbReference>
<dbReference type="PANTHER" id="PTHR43369:SF2">
    <property type="entry name" value="PHOSPHORIBOSYLGLYCINAMIDE FORMYLTRANSFERASE"/>
    <property type="match status" value="1"/>
</dbReference>
<sequence>MINAAALVSGDGAELQALLDSVFFGEIAGLTLSAVIATERDSFALTRAESAHVPGYVVDRGIFPNGASFSLALLNKLRDLDIDFIVLAGFAPKLSEGIARAYRGKTVGLRCALVPAFDGVGTQELCRAALDRGVKWTGATVYRPDDSGEVGEILLQAPVEVLPGDDPGSLRRRLLETAGPMLVEALKGAAI</sequence>
<dbReference type="InterPro" id="IPR036477">
    <property type="entry name" value="Formyl_transf_N_sf"/>
</dbReference>
<protein>
    <recommendedName>
        <fullName evidence="2">phosphoribosylglycinamide formyltransferase 1</fullName>
        <ecNumber evidence="2">2.1.2.2</ecNumber>
    </recommendedName>
</protein>
<dbReference type="SUPFAM" id="SSF53328">
    <property type="entry name" value="Formyltransferase"/>
    <property type="match status" value="1"/>
</dbReference>
<keyword evidence="4" id="KW-0658">Purine biosynthesis</keyword>
<dbReference type="GO" id="GO:0005737">
    <property type="term" value="C:cytoplasm"/>
    <property type="evidence" value="ECO:0007669"/>
    <property type="project" value="TreeGrafter"/>
</dbReference>
<reference evidence="6" key="1">
    <citation type="submission" date="2020-10" db="EMBL/GenBank/DDBJ databases">
        <authorList>
            <person name="Gilroy R."/>
        </authorList>
    </citation>
    <scope>NUCLEOTIDE SEQUENCE</scope>
    <source>
        <strain evidence="6">ChiHecec3B27-6122</strain>
    </source>
</reference>
<dbReference type="AlphaFoldDB" id="A0A9D1G5P8"/>
<dbReference type="GO" id="GO:0004644">
    <property type="term" value="F:phosphoribosylglycinamide formyltransferase activity"/>
    <property type="evidence" value="ECO:0007669"/>
    <property type="project" value="UniProtKB-EC"/>
</dbReference>
<comment type="caution">
    <text evidence="6">The sequence shown here is derived from an EMBL/GenBank/DDBJ whole genome shotgun (WGS) entry which is preliminary data.</text>
</comment>
<evidence type="ECO:0000313" key="6">
    <source>
        <dbReference type="EMBL" id="HIS97199.1"/>
    </source>
</evidence>
<dbReference type="Gene3D" id="3.40.50.170">
    <property type="entry name" value="Formyl transferase, N-terminal domain"/>
    <property type="match status" value="1"/>
</dbReference>
<dbReference type="PANTHER" id="PTHR43369">
    <property type="entry name" value="PHOSPHORIBOSYLGLYCINAMIDE FORMYLTRANSFERASE"/>
    <property type="match status" value="1"/>
</dbReference>
<evidence type="ECO:0000256" key="2">
    <source>
        <dbReference type="ARBA" id="ARBA00012254"/>
    </source>
</evidence>
<comment type="pathway">
    <text evidence="1">Purine metabolism; IMP biosynthesis via de novo pathway; N(2)-formyl-N(1)-(5-phospho-D-ribosyl)glycinamide from N(1)-(5-phospho-D-ribosyl)glycinamide (10-formyl THF route): step 1/1.</text>
</comment>
<accession>A0A9D1G5P8</accession>
<evidence type="ECO:0000313" key="7">
    <source>
        <dbReference type="Proteomes" id="UP000886876"/>
    </source>
</evidence>
<name>A0A9D1G5P8_9FIRM</name>
<evidence type="ECO:0000256" key="4">
    <source>
        <dbReference type="ARBA" id="ARBA00022755"/>
    </source>
</evidence>
<evidence type="ECO:0000256" key="1">
    <source>
        <dbReference type="ARBA" id="ARBA00005054"/>
    </source>
</evidence>
<gene>
    <name evidence="6" type="ORF">IAD42_04410</name>
</gene>
<evidence type="ECO:0000259" key="5">
    <source>
        <dbReference type="Pfam" id="PF00551"/>
    </source>
</evidence>
<dbReference type="Pfam" id="PF00551">
    <property type="entry name" value="Formyl_trans_N"/>
    <property type="match status" value="1"/>
</dbReference>
<feature type="domain" description="Formyl transferase N-terminal" evidence="5">
    <location>
        <begin position="4"/>
        <end position="186"/>
    </location>
</feature>
<proteinExistence type="predicted"/>
<dbReference type="EC" id="2.1.2.2" evidence="2"/>
<keyword evidence="3" id="KW-0808">Transferase</keyword>
<evidence type="ECO:0000256" key="3">
    <source>
        <dbReference type="ARBA" id="ARBA00022679"/>
    </source>
</evidence>
<organism evidence="6 7">
    <name type="scientific">Candidatus Scatomorpha pullistercoris</name>
    <dbReference type="NCBI Taxonomy" id="2840929"/>
    <lineage>
        <taxon>Bacteria</taxon>
        <taxon>Bacillati</taxon>
        <taxon>Bacillota</taxon>
        <taxon>Clostridia</taxon>
        <taxon>Eubacteriales</taxon>
        <taxon>Candidatus Scatomorpha</taxon>
    </lineage>
</organism>
<dbReference type="InterPro" id="IPR002376">
    <property type="entry name" value="Formyl_transf_N"/>
</dbReference>
<dbReference type="Proteomes" id="UP000886876">
    <property type="component" value="Unassembled WGS sequence"/>
</dbReference>